<reference evidence="2" key="1">
    <citation type="journal article" date="2020" name="Nature">
        <title>Giant virus diversity and host interactions through global metagenomics.</title>
        <authorList>
            <person name="Schulz F."/>
            <person name="Roux S."/>
            <person name="Paez-Espino D."/>
            <person name="Jungbluth S."/>
            <person name="Walsh D.A."/>
            <person name="Denef V.J."/>
            <person name="McMahon K.D."/>
            <person name="Konstantinidis K.T."/>
            <person name="Eloe-Fadrosh E.A."/>
            <person name="Kyrpides N.C."/>
            <person name="Woyke T."/>
        </authorList>
    </citation>
    <scope>NUCLEOTIDE SEQUENCE</scope>
    <source>
        <strain evidence="2">GVMAG-M-3300010354-11</strain>
    </source>
</reference>
<name>A0A6C0BET1_9ZZZZ</name>
<evidence type="ECO:0000256" key="1">
    <source>
        <dbReference type="SAM" id="Coils"/>
    </source>
</evidence>
<proteinExistence type="predicted"/>
<accession>A0A6C0BET1</accession>
<dbReference type="EMBL" id="MN739140">
    <property type="protein sequence ID" value="QHS90482.1"/>
    <property type="molecule type" value="Genomic_DNA"/>
</dbReference>
<sequence length="444" mass="51417">MYGVIIVLFVILLVLVAVMHTWKVSKEAFNEYQHLFSNMIPDRNSCIKILEEKGWFNPNDTSLKNKERKSIIADFETTRVAQPLYSSVIFPHVEACTIANDVIDLYNNNRGVNIIDKDTCVMKGNTVDNKLVYHKMTPVESSSVYHPKGCMIELDKMNKKEFYNLIDDAYQLKMYPELLEKKEYKVALIELTKKKERMQQQYNHLLELGRAGKFVDWWKARRTNKSTTSWEGGDCDAGDDSLEIGMTASCKDKYTAWNDANQWQYNYMDRHNMQCDSGEVISGIQLETRYRPNRMRYKYRCCKMDTTPIPGKIQNRNNTGYTAWRPAYNWNAIGLTQHRIECPNNGLLNEVEMKSQDNGFNDRKTRYNYGCAEPHYTGIDKKKIDLSCRQVKSKSITNAPSFDAINQLPLKCEDGEGLSSFGLQTDGNQMFYQYSCCRPNVVPN</sequence>
<keyword evidence="1" id="KW-0175">Coiled coil</keyword>
<protein>
    <submittedName>
        <fullName evidence="2">Uncharacterized protein</fullName>
    </submittedName>
</protein>
<feature type="coiled-coil region" evidence="1">
    <location>
        <begin position="181"/>
        <end position="208"/>
    </location>
</feature>
<dbReference type="AlphaFoldDB" id="A0A6C0BET1"/>
<organism evidence="2">
    <name type="scientific">viral metagenome</name>
    <dbReference type="NCBI Taxonomy" id="1070528"/>
    <lineage>
        <taxon>unclassified sequences</taxon>
        <taxon>metagenomes</taxon>
        <taxon>organismal metagenomes</taxon>
    </lineage>
</organism>
<evidence type="ECO:0000313" key="2">
    <source>
        <dbReference type="EMBL" id="QHS90482.1"/>
    </source>
</evidence>